<feature type="region of interest" description="Disordered" evidence="1">
    <location>
        <begin position="478"/>
        <end position="501"/>
    </location>
</feature>
<dbReference type="AlphaFoldDB" id="A0A8S0ZHL0"/>
<dbReference type="PANTHER" id="PTHR10773:SF19">
    <property type="match status" value="1"/>
</dbReference>
<evidence type="ECO:0000313" key="2">
    <source>
        <dbReference type="EMBL" id="CAB3230786.1"/>
    </source>
</evidence>
<dbReference type="OrthoDB" id="6753578at2759"/>
<accession>A0A8S0ZHL0</accession>
<name>A0A8S0ZHL0_ARCPL</name>
<dbReference type="Proteomes" id="UP000494106">
    <property type="component" value="Unassembled WGS sequence"/>
</dbReference>
<evidence type="ECO:0000313" key="3">
    <source>
        <dbReference type="Proteomes" id="UP000494106"/>
    </source>
</evidence>
<feature type="compositionally biased region" description="Pro residues" evidence="1">
    <location>
        <begin position="181"/>
        <end position="190"/>
    </location>
</feature>
<dbReference type="PANTHER" id="PTHR10773">
    <property type="entry name" value="DNA-DIRECTED RNA POLYMERASES I, II, AND III SUBUNIT RPABC2"/>
    <property type="match status" value="1"/>
</dbReference>
<dbReference type="EMBL" id="CADEBC010000428">
    <property type="protein sequence ID" value="CAB3230786.1"/>
    <property type="molecule type" value="Genomic_DNA"/>
</dbReference>
<sequence>MAKRRANKVLNNEKIISFLEDSDDSVEDVTWKPSPKKVNKYSNISKIQNRKRGHEVDFIVQTSPNLLPIASFSSPVVPITDVSAASTPYESPQDKSVPPAISPVIGVLVRSPTSRCQSPGLLDSPSILQEQFDEDYLVQAMSPPDVLIPPATPPTVQIQSTSQPVKIIQFAISPTVQGPTGSPPVIPDSPPISQAKSDEDSFTQTSKQSRKRQKNISTWKKNIRKQRRNEGKEYVSTKGKTVPAKVLESFNHVCRYQCNSFTESERKTIHSEYWNLGSWEAQTNFIRYCVQIQKPKRSISKKKVSTVIILNTKRVCKDFFLKALTISNRRFTNAAFTKTPITGLPVYDKRGKHEPGNKTNEDKLQDIRAHIKSFPKFKSHYSREDAPFRRYFSPELSVAKTYSLYKEKVIAEGKQPVKDQIYRKVFNNEFNFGFYKLRSDTCNTCDRLENLYKCEENAEKRQNIKEEKTKHLLDVERTRESGKKTVNCGKAMGNSKGHSSLHLLDTRPAPHPHSVSTGFPRVDQKTIRQIRSRGKSVPSIHRPRA</sequence>
<feature type="region of interest" description="Disordered" evidence="1">
    <location>
        <begin position="506"/>
        <end position="525"/>
    </location>
</feature>
<comment type="caution">
    <text evidence="2">The sequence shown here is derived from an EMBL/GenBank/DDBJ whole genome shotgun (WGS) entry which is preliminary data.</text>
</comment>
<proteinExistence type="predicted"/>
<keyword evidence="3" id="KW-1185">Reference proteome</keyword>
<reference evidence="2 3" key="1">
    <citation type="submission" date="2020-04" db="EMBL/GenBank/DDBJ databases">
        <authorList>
            <person name="Wallbank WR R."/>
            <person name="Pardo Diaz C."/>
            <person name="Kozak K."/>
            <person name="Martin S."/>
            <person name="Jiggins C."/>
            <person name="Moest M."/>
            <person name="Warren A I."/>
            <person name="Byers J.R.P. K."/>
            <person name="Montejo-Kovacevich G."/>
            <person name="Yen C E."/>
        </authorList>
    </citation>
    <scope>NUCLEOTIDE SEQUENCE [LARGE SCALE GENOMIC DNA]</scope>
</reference>
<protein>
    <submittedName>
        <fullName evidence="2">Uncharacterized protein</fullName>
    </submittedName>
</protein>
<evidence type="ECO:0000256" key="1">
    <source>
        <dbReference type="SAM" id="MobiDB-lite"/>
    </source>
</evidence>
<organism evidence="2 3">
    <name type="scientific">Arctia plantaginis</name>
    <name type="common">Wood tiger moth</name>
    <name type="synonym">Phalaena plantaginis</name>
    <dbReference type="NCBI Taxonomy" id="874455"/>
    <lineage>
        <taxon>Eukaryota</taxon>
        <taxon>Metazoa</taxon>
        <taxon>Ecdysozoa</taxon>
        <taxon>Arthropoda</taxon>
        <taxon>Hexapoda</taxon>
        <taxon>Insecta</taxon>
        <taxon>Pterygota</taxon>
        <taxon>Neoptera</taxon>
        <taxon>Endopterygota</taxon>
        <taxon>Lepidoptera</taxon>
        <taxon>Glossata</taxon>
        <taxon>Ditrysia</taxon>
        <taxon>Noctuoidea</taxon>
        <taxon>Erebidae</taxon>
        <taxon>Arctiinae</taxon>
        <taxon>Arctia</taxon>
    </lineage>
</organism>
<gene>
    <name evidence="2" type="ORF">APLA_LOCUS4349</name>
</gene>
<feature type="region of interest" description="Disordered" evidence="1">
    <location>
        <begin position="174"/>
        <end position="237"/>
    </location>
</feature>